<gene>
    <name evidence="4" type="ORF">EEDITHA_LOCUS12373</name>
</gene>
<comment type="caution">
    <text evidence="4">The sequence shown here is derived from an EMBL/GenBank/DDBJ whole genome shotgun (WGS) entry which is preliminary data.</text>
</comment>
<evidence type="ECO:0000313" key="4">
    <source>
        <dbReference type="EMBL" id="CAH2097110.1"/>
    </source>
</evidence>
<evidence type="ECO:0000259" key="3">
    <source>
        <dbReference type="Pfam" id="PF25298"/>
    </source>
</evidence>
<dbReference type="Proteomes" id="UP001153954">
    <property type="component" value="Unassembled WGS sequence"/>
</dbReference>
<organism evidence="4 5">
    <name type="scientific">Euphydryas editha</name>
    <name type="common">Edith's checkerspot</name>
    <dbReference type="NCBI Taxonomy" id="104508"/>
    <lineage>
        <taxon>Eukaryota</taxon>
        <taxon>Metazoa</taxon>
        <taxon>Ecdysozoa</taxon>
        <taxon>Arthropoda</taxon>
        <taxon>Hexapoda</taxon>
        <taxon>Insecta</taxon>
        <taxon>Pterygota</taxon>
        <taxon>Neoptera</taxon>
        <taxon>Endopterygota</taxon>
        <taxon>Lepidoptera</taxon>
        <taxon>Glossata</taxon>
        <taxon>Ditrysia</taxon>
        <taxon>Papilionoidea</taxon>
        <taxon>Nymphalidae</taxon>
        <taxon>Nymphalinae</taxon>
        <taxon>Euphydryas</taxon>
    </lineage>
</organism>
<sequence length="311" mass="34560">MTLQTCADIKSQEVAKSSASLKKTIAELTFPSELTEANILKLRLRRGDPSMNLTLNASAKWVIEASREVQNPNTLLEKFSLNRKVDDPTRALLLTFYGILVTIGAVGNALVVISKDIEEKTAIIKTLQTDNANLQATVSDLSERLSALEQNMRENNIEINGIPESKSENLVNTISQLAKTVNQPFADDDFLHVTRVAKLNRDSARPRTVVVKLRSTRHRDALLAAVATYNRKNPKNKLSSSHLGVDGPSVPVFVSEHLSPANKSLHAATRKKAKEMAYKFVWVRGGRIYVRKDEFSQAKLIRNTMSLKNIS</sequence>
<evidence type="ECO:0000256" key="1">
    <source>
        <dbReference type="SAM" id="Coils"/>
    </source>
</evidence>
<dbReference type="InterPro" id="IPR057251">
    <property type="entry name" value="FP_C"/>
</dbReference>
<feature type="domain" description="FP protein C-terminal" evidence="3">
    <location>
        <begin position="259"/>
        <end position="310"/>
    </location>
</feature>
<reference evidence="4" key="1">
    <citation type="submission" date="2022-03" db="EMBL/GenBank/DDBJ databases">
        <authorList>
            <person name="Tunstrom K."/>
        </authorList>
    </citation>
    <scope>NUCLEOTIDE SEQUENCE</scope>
</reference>
<dbReference type="Gene3D" id="3.30.70.1820">
    <property type="entry name" value="L1 transposable element, RRM domain"/>
    <property type="match status" value="1"/>
</dbReference>
<feature type="coiled-coil region" evidence="1">
    <location>
        <begin position="117"/>
        <end position="158"/>
    </location>
</feature>
<feature type="transmembrane region" description="Helical" evidence="2">
    <location>
        <begin position="91"/>
        <end position="113"/>
    </location>
</feature>
<dbReference type="AlphaFoldDB" id="A0AAU9UHB4"/>
<dbReference type="EMBL" id="CAKOGL010000017">
    <property type="protein sequence ID" value="CAH2097110.1"/>
    <property type="molecule type" value="Genomic_DNA"/>
</dbReference>
<protein>
    <recommendedName>
        <fullName evidence="3">FP protein C-terminal domain-containing protein</fullName>
    </recommendedName>
</protein>
<accession>A0AAU9UHB4</accession>
<keyword evidence="5" id="KW-1185">Reference proteome</keyword>
<keyword evidence="1" id="KW-0175">Coiled coil</keyword>
<keyword evidence="2" id="KW-0472">Membrane</keyword>
<evidence type="ECO:0000313" key="5">
    <source>
        <dbReference type="Proteomes" id="UP001153954"/>
    </source>
</evidence>
<name>A0AAU9UHB4_EUPED</name>
<proteinExistence type="predicted"/>
<keyword evidence="2" id="KW-0812">Transmembrane</keyword>
<dbReference type="Pfam" id="PF25298">
    <property type="entry name" value="Baculo_FP_2nd"/>
    <property type="match status" value="1"/>
</dbReference>
<evidence type="ECO:0000256" key="2">
    <source>
        <dbReference type="SAM" id="Phobius"/>
    </source>
</evidence>
<keyword evidence="2" id="KW-1133">Transmembrane helix</keyword>